<comment type="similarity">
    <text evidence="2">Belongs to the peptidase C19 family.</text>
</comment>
<reference evidence="10" key="1">
    <citation type="journal article" date="2002" name="Science">
        <title>The draft genome of Ciona intestinalis: insights into chordate and vertebrate origins.</title>
        <authorList>
            <person name="Dehal P."/>
            <person name="Satou Y."/>
            <person name="Campbell R.K."/>
            <person name="Chapman J."/>
            <person name="Degnan B."/>
            <person name="De Tomaso A."/>
            <person name="Davidson B."/>
            <person name="Di Gregorio A."/>
            <person name="Gelpke M."/>
            <person name="Goodstein D.M."/>
            <person name="Harafuji N."/>
            <person name="Hastings K.E."/>
            <person name="Ho I."/>
            <person name="Hotta K."/>
            <person name="Huang W."/>
            <person name="Kawashima T."/>
            <person name="Lemaire P."/>
            <person name="Martinez D."/>
            <person name="Meinertzhagen I.A."/>
            <person name="Necula S."/>
            <person name="Nonaka M."/>
            <person name="Putnam N."/>
            <person name="Rash S."/>
            <person name="Saiga H."/>
            <person name="Satake M."/>
            <person name="Terry A."/>
            <person name="Yamada L."/>
            <person name="Wang H.G."/>
            <person name="Awazu S."/>
            <person name="Azumi K."/>
            <person name="Boore J."/>
            <person name="Branno M."/>
            <person name="Chin-Bow S."/>
            <person name="DeSantis R."/>
            <person name="Doyle S."/>
            <person name="Francino P."/>
            <person name="Keys D.N."/>
            <person name="Haga S."/>
            <person name="Hayashi H."/>
            <person name="Hino K."/>
            <person name="Imai K.S."/>
            <person name="Inaba K."/>
            <person name="Kano S."/>
            <person name="Kobayashi K."/>
            <person name="Kobayashi M."/>
            <person name="Lee B.I."/>
            <person name="Makabe K.W."/>
            <person name="Manohar C."/>
            <person name="Matassi G."/>
            <person name="Medina M."/>
            <person name="Mochizuki Y."/>
            <person name="Mount S."/>
            <person name="Morishita T."/>
            <person name="Miura S."/>
            <person name="Nakayama A."/>
            <person name="Nishizaka S."/>
            <person name="Nomoto H."/>
            <person name="Ohta F."/>
            <person name="Oishi K."/>
            <person name="Rigoutsos I."/>
            <person name="Sano M."/>
            <person name="Sasaki A."/>
            <person name="Sasakura Y."/>
            <person name="Shoguchi E."/>
            <person name="Shin-i T."/>
            <person name="Spagnuolo A."/>
            <person name="Stainier D."/>
            <person name="Suzuki M.M."/>
            <person name="Tassy O."/>
            <person name="Takatori N."/>
            <person name="Tokuoka M."/>
            <person name="Yagi K."/>
            <person name="Yoshizaki F."/>
            <person name="Wada S."/>
            <person name="Zhang C."/>
            <person name="Hyatt P.D."/>
            <person name="Larimer F."/>
            <person name="Detter C."/>
            <person name="Doggett N."/>
            <person name="Glavina T."/>
            <person name="Hawkins T."/>
            <person name="Richardson P."/>
            <person name="Lucas S."/>
            <person name="Kohara Y."/>
            <person name="Levine M."/>
            <person name="Satoh N."/>
            <person name="Rokhsar D.S."/>
        </authorList>
    </citation>
    <scope>NUCLEOTIDE SEQUENCE [LARGE SCALE GENOMIC DNA]</scope>
</reference>
<dbReference type="PANTHER" id="PTHR24006">
    <property type="entry name" value="UBIQUITIN CARBOXYL-TERMINAL HYDROLASE"/>
    <property type="match status" value="1"/>
</dbReference>
<dbReference type="InterPro" id="IPR050164">
    <property type="entry name" value="Peptidase_C19"/>
</dbReference>
<keyword evidence="7" id="KW-0788">Thiol protease</keyword>
<reference evidence="9" key="3">
    <citation type="submission" date="2025-08" db="UniProtKB">
        <authorList>
            <consortium name="Ensembl"/>
        </authorList>
    </citation>
    <scope>IDENTIFICATION</scope>
</reference>
<organism evidence="9 10">
    <name type="scientific">Ciona intestinalis</name>
    <name type="common">Transparent sea squirt</name>
    <name type="synonym">Ascidia intestinalis</name>
    <dbReference type="NCBI Taxonomy" id="7719"/>
    <lineage>
        <taxon>Eukaryota</taxon>
        <taxon>Metazoa</taxon>
        <taxon>Chordata</taxon>
        <taxon>Tunicata</taxon>
        <taxon>Ascidiacea</taxon>
        <taxon>Phlebobranchia</taxon>
        <taxon>Cionidae</taxon>
        <taxon>Ciona</taxon>
    </lineage>
</organism>
<dbReference type="AlphaFoldDB" id="H2XSW0"/>
<name>H2XSW0_CIOIN</name>
<dbReference type="GO" id="GO:0016579">
    <property type="term" value="P:protein deubiquitination"/>
    <property type="evidence" value="ECO:0007669"/>
    <property type="project" value="InterPro"/>
</dbReference>
<dbReference type="OMA" id="YCESEEM"/>
<keyword evidence="6" id="KW-0378">Hydrolase</keyword>
<dbReference type="SUPFAM" id="SSF54001">
    <property type="entry name" value="Cysteine proteinases"/>
    <property type="match status" value="1"/>
</dbReference>
<dbReference type="STRING" id="7719.ENSCINP00000032744"/>
<reference evidence="9" key="4">
    <citation type="submission" date="2025-09" db="UniProtKB">
        <authorList>
            <consortium name="Ensembl"/>
        </authorList>
    </citation>
    <scope>IDENTIFICATION</scope>
</reference>
<evidence type="ECO:0000256" key="6">
    <source>
        <dbReference type="ARBA" id="ARBA00022801"/>
    </source>
</evidence>
<dbReference type="InterPro" id="IPR028889">
    <property type="entry name" value="USP"/>
</dbReference>
<evidence type="ECO:0000256" key="7">
    <source>
        <dbReference type="ARBA" id="ARBA00022807"/>
    </source>
</evidence>
<dbReference type="Gene3D" id="3.90.70.10">
    <property type="entry name" value="Cysteine proteinases"/>
    <property type="match status" value="1"/>
</dbReference>
<keyword evidence="4" id="KW-0645">Protease</keyword>
<keyword evidence="5" id="KW-0833">Ubl conjugation pathway</keyword>
<dbReference type="PANTHER" id="PTHR24006:SF722">
    <property type="entry name" value="UBIQUITIN CARBOXYL-TERMINAL HYDROLASE 48"/>
    <property type="match status" value="1"/>
</dbReference>
<evidence type="ECO:0000259" key="8">
    <source>
        <dbReference type="PROSITE" id="PS50235"/>
    </source>
</evidence>
<evidence type="ECO:0000256" key="2">
    <source>
        <dbReference type="ARBA" id="ARBA00009085"/>
    </source>
</evidence>
<dbReference type="Proteomes" id="UP000008144">
    <property type="component" value="Chromosome 4"/>
</dbReference>
<protein>
    <recommendedName>
        <fullName evidence="3">ubiquitinyl hydrolase 1</fullName>
        <ecNumber evidence="3">3.4.19.12</ecNumber>
    </recommendedName>
</protein>
<feature type="domain" description="USP" evidence="8">
    <location>
        <begin position="93"/>
        <end position="288"/>
    </location>
</feature>
<dbReference type="HOGENOM" id="CLU_008279_9_0_1"/>
<accession>H2XSW0</accession>
<dbReference type="EMBL" id="EAAA01001917">
    <property type="status" value="NOT_ANNOTATED_CDS"/>
    <property type="molecule type" value="Genomic_DNA"/>
</dbReference>
<proteinExistence type="inferred from homology"/>
<evidence type="ECO:0000256" key="3">
    <source>
        <dbReference type="ARBA" id="ARBA00012759"/>
    </source>
</evidence>
<dbReference type="EC" id="3.4.19.12" evidence="3"/>
<reference evidence="9" key="2">
    <citation type="journal article" date="2008" name="Genome Biol.">
        <title>Improved genome assembly and evidence-based global gene model set for the chordate Ciona intestinalis: new insight into intron and operon populations.</title>
        <authorList>
            <person name="Satou Y."/>
            <person name="Mineta K."/>
            <person name="Ogasawara M."/>
            <person name="Sasakura Y."/>
            <person name="Shoguchi E."/>
            <person name="Ueno K."/>
            <person name="Yamada L."/>
            <person name="Matsumoto J."/>
            <person name="Wasserscheid J."/>
            <person name="Dewar K."/>
            <person name="Wiley G.B."/>
            <person name="Macmil S.L."/>
            <person name="Roe B.A."/>
            <person name="Zeller R.W."/>
            <person name="Hastings K.E."/>
            <person name="Lemaire P."/>
            <person name="Lindquist E."/>
            <person name="Endo T."/>
            <person name="Hotta K."/>
            <person name="Inaba K."/>
        </authorList>
    </citation>
    <scope>NUCLEOTIDE SEQUENCE [LARGE SCALE GENOMIC DNA]</scope>
    <source>
        <strain evidence="9">wild type</strain>
    </source>
</reference>
<sequence>RKSANKSNEPLVWQWVDDADPSKIGDKEVRTAYRLNLPKCTSCRKNCQAKPTCLFGLGEAQWLSSPSHLEWENIEQKLEKQIEAEKRKEGELVGLKNLGATCYVNTYLQLWYHNVSFRNALYNLEYKDEDLALQQTLCGQLQLIFGLLESSISKSVDPSHFIKCLGLATDLQQDAQEFSKLFLSLLENTPSLSQVIKEQFCGQYTYVTVCKSCQSVTERPSNFYELDLNVQGHKDLKSCILEFLREEKLVGENQYYCTKCQSKQDALRKIALKKLPETLNLQLLRFVY</sequence>
<dbReference type="InParanoid" id="H2XSW0"/>
<comment type="catalytic activity">
    <reaction evidence="1">
        <text>Thiol-dependent hydrolysis of ester, thioester, amide, peptide and isopeptide bonds formed by the C-terminal Gly of ubiquitin (a 76-residue protein attached to proteins as an intracellular targeting signal).</text>
        <dbReference type="EC" id="3.4.19.12"/>
    </reaction>
</comment>
<dbReference type="GeneTree" id="ENSGT00940000156015"/>
<dbReference type="GO" id="GO:0005634">
    <property type="term" value="C:nucleus"/>
    <property type="evidence" value="ECO:0007669"/>
    <property type="project" value="UniProtKB-SubCell"/>
</dbReference>
<dbReference type="Ensembl" id="ENSCINT00000031850.1">
    <property type="protein sequence ID" value="ENSCINP00000032744.1"/>
    <property type="gene ID" value="ENSCING00000024352.1"/>
</dbReference>
<evidence type="ECO:0000313" key="10">
    <source>
        <dbReference type="Proteomes" id="UP000008144"/>
    </source>
</evidence>
<evidence type="ECO:0000256" key="5">
    <source>
        <dbReference type="ARBA" id="ARBA00022786"/>
    </source>
</evidence>
<dbReference type="GO" id="GO:0004843">
    <property type="term" value="F:cysteine-type deubiquitinase activity"/>
    <property type="evidence" value="ECO:0007669"/>
    <property type="project" value="UniProtKB-EC"/>
</dbReference>
<dbReference type="InterPro" id="IPR038765">
    <property type="entry name" value="Papain-like_cys_pep_sf"/>
</dbReference>
<evidence type="ECO:0000313" key="9">
    <source>
        <dbReference type="Ensembl" id="ENSCINP00000032744.1"/>
    </source>
</evidence>
<keyword evidence="10" id="KW-1185">Reference proteome</keyword>
<evidence type="ECO:0000256" key="4">
    <source>
        <dbReference type="ARBA" id="ARBA00022670"/>
    </source>
</evidence>
<evidence type="ECO:0000256" key="1">
    <source>
        <dbReference type="ARBA" id="ARBA00000707"/>
    </source>
</evidence>
<dbReference type="Pfam" id="PF00443">
    <property type="entry name" value="UCH"/>
    <property type="match status" value="1"/>
</dbReference>
<dbReference type="GO" id="GO:0006508">
    <property type="term" value="P:proteolysis"/>
    <property type="evidence" value="ECO:0007669"/>
    <property type="project" value="UniProtKB-KW"/>
</dbReference>
<dbReference type="InterPro" id="IPR001394">
    <property type="entry name" value="Peptidase_C19_UCH"/>
</dbReference>
<dbReference type="PROSITE" id="PS50235">
    <property type="entry name" value="USP_3"/>
    <property type="match status" value="1"/>
</dbReference>